<evidence type="ECO:0000313" key="5">
    <source>
        <dbReference type="Proteomes" id="UP000179540"/>
    </source>
</evidence>
<dbReference type="Proteomes" id="UP000179540">
    <property type="component" value="Unassembled WGS sequence"/>
</dbReference>
<evidence type="ECO:0000256" key="2">
    <source>
        <dbReference type="ARBA" id="ARBA00023027"/>
    </source>
</evidence>
<comment type="caution">
    <text evidence="4">The sequence shown here is derived from an EMBL/GenBank/DDBJ whole genome shotgun (WGS) entry which is preliminary data.</text>
</comment>
<sequence length="315" mass="33281">MKILLPTSIELDAQTLPLEPGDVVAEYDPTQPVHEEDADAEVLVVWGNTDDQLADAAQRLTDLKLIQALLAGPDQIKKAGFGEDVVVCAGIGLHDRTVSEHALALSLSLVRFLPELARRQERREWASELGGAQPLHPEGAPITTLLGAHVTIWGFGSIGQTLAPLFTALGAKVSGIARSTGERAGYPAVATEEKDELLARTDLLVMILPSGEATADSLDAAVLKTLPDTAYVVNVGRGSTVDEAALIEALEEGRIAGAAIDVAKTEPLPAEDPLWGAPHLIITPHAAGGRPVGAEELIGHNLKVLRGDGEFRNRM</sequence>
<keyword evidence="2" id="KW-0520">NAD</keyword>
<dbReference type="SUPFAM" id="SSF51735">
    <property type="entry name" value="NAD(P)-binding Rossmann-fold domains"/>
    <property type="match status" value="1"/>
</dbReference>
<proteinExistence type="predicted"/>
<evidence type="ECO:0000259" key="3">
    <source>
        <dbReference type="Pfam" id="PF02826"/>
    </source>
</evidence>
<dbReference type="Gene3D" id="3.40.50.720">
    <property type="entry name" value="NAD(P)-binding Rossmann-like Domain"/>
    <property type="match status" value="2"/>
</dbReference>
<dbReference type="GO" id="GO:0016491">
    <property type="term" value="F:oxidoreductase activity"/>
    <property type="evidence" value="ECO:0007669"/>
    <property type="project" value="UniProtKB-KW"/>
</dbReference>
<dbReference type="InterPro" id="IPR036291">
    <property type="entry name" value="NAD(P)-bd_dom_sf"/>
</dbReference>
<organism evidence="4 5">
    <name type="scientific">Rothia kristinae</name>
    <dbReference type="NCBI Taxonomy" id="37923"/>
    <lineage>
        <taxon>Bacteria</taxon>
        <taxon>Bacillati</taxon>
        <taxon>Actinomycetota</taxon>
        <taxon>Actinomycetes</taxon>
        <taxon>Micrococcales</taxon>
        <taxon>Micrococcaceae</taxon>
        <taxon>Rothia</taxon>
    </lineage>
</organism>
<dbReference type="SUPFAM" id="SSF52283">
    <property type="entry name" value="Formate/glycerate dehydrogenase catalytic domain-like"/>
    <property type="match status" value="1"/>
</dbReference>
<reference evidence="4 5" key="1">
    <citation type="submission" date="2016-10" db="EMBL/GenBank/DDBJ databases">
        <title>Draft genome sequence of strain LCT isolated from the Shenzhou X spacecraft of China.</title>
        <authorList>
            <person name="Huang B."/>
        </authorList>
    </citation>
    <scope>NUCLEOTIDE SEQUENCE [LARGE SCALE GENOMIC DNA]</scope>
    <source>
        <strain evidence="4 5">LCT-H5</strain>
    </source>
</reference>
<dbReference type="GO" id="GO:0051287">
    <property type="term" value="F:NAD binding"/>
    <property type="evidence" value="ECO:0007669"/>
    <property type="project" value="InterPro"/>
</dbReference>
<gene>
    <name evidence="4" type="ORF">BK826_07355</name>
</gene>
<name>A0A1S2N0K7_9MICC</name>
<keyword evidence="1" id="KW-0560">Oxidoreductase</keyword>
<dbReference type="RefSeq" id="WP_075515054.1">
    <property type="nucleotide sequence ID" value="NZ_MODZ01000008.1"/>
</dbReference>
<evidence type="ECO:0000256" key="1">
    <source>
        <dbReference type="ARBA" id="ARBA00023002"/>
    </source>
</evidence>
<dbReference type="OrthoDB" id="4324715at2"/>
<feature type="domain" description="D-isomer specific 2-hydroxyacid dehydrogenase NAD-binding" evidence="3">
    <location>
        <begin position="103"/>
        <end position="287"/>
    </location>
</feature>
<dbReference type="EMBL" id="MODZ01000008">
    <property type="protein sequence ID" value="OIJ35543.1"/>
    <property type="molecule type" value="Genomic_DNA"/>
</dbReference>
<protein>
    <submittedName>
        <fullName evidence="4">Phosphoglycerate dehydrogenase</fullName>
    </submittedName>
</protein>
<dbReference type="PANTHER" id="PTHR43333:SF1">
    <property type="entry name" value="D-ISOMER SPECIFIC 2-HYDROXYACID DEHYDROGENASE NAD-BINDING DOMAIN-CONTAINING PROTEIN"/>
    <property type="match status" value="1"/>
</dbReference>
<dbReference type="Pfam" id="PF02826">
    <property type="entry name" value="2-Hacid_dh_C"/>
    <property type="match status" value="1"/>
</dbReference>
<accession>A0A1S2N0K7</accession>
<evidence type="ECO:0000313" key="4">
    <source>
        <dbReference type="EMBL" id="OIJ35543.1"/>
    </source>
</evidence>
<dbReference type="AlphaFoldDB" id="A0A1S2N0K7"/>
<dbReference type="InterPro" id="IPR006140">
    <property type="entry name" value="D-isomer_DH_NAD-bd"/>
</dbReference>
<dbReference type="CDD" id="cd12160">
    <property type="entry name" value="2-Hacid_dh_3"/>
    <property type="match status" value="1"/>
</dbReference>
<dbReference type="PANTHER" id="PTHR43333">
    <property type="entry name" value="2-HACID_DH_C DOMAIN-CONTAINING PROTEIN"/>
    <property type="match status" value="1"/>
</dbReference>